<accession>A0A1Q8ZTX7</accession>
<dbReference type="Proteomes" id="UP000186894">
    <property type="component" value="Unassembled WGS sequence"/>
</dbReference>
<reference evidence="1 2" key="1">
    <citation type="submission" date="2016-09" db="EMBL/GenBank/DDBJ databases">
        <title>Rhizobium oryziradicis sp. nov., isolated from the root of rice.</title>
        <authorList>
            <person name="Zhao J."/>
            <person name="Zhang X."/>
        </authorList>
    </citation>
    <scope>NUCLEOTIDE SEQUENCE [LARGE SCALE GENOMIC DNA]</scope>
    <source>
        <strain evidence="1 2">N19</strain>
    </source>
</reference>
<evidence type="ECO:0000313" key="1">
    <source>
        <dbReference type="EMBL" id="OLP45542.1"/>
    </source>
</evidence>
<dbReference type="STRING" id="1867956.BJF95_10185"/>
<keyword evidence="2" id="KW-1185">Reference proteome</keyword>
<sequence>MSLKIFSRFLSALARPALLVLTGLALFALGGCLFVTDTTLTDPDVFAAQTAPVWDRPAVERPLPQKPDGLGNLYQTQFHQTYGMQAPANPVSALANR</sequence>
<dbReference type="RefSeq" id="WP_139317422.1">
    <property type="nucleotide sequence ID" value="NZ_MKIM01000024.1"/>
</dbReference>
<comment type="caution">
    <text evidence="1">The sequence shown here is derived from an EMBL/GenBank/DDBJ whole genome shotgun (WGS) entry which is preliminary data.</text>
</comment>
<dbReference type="OrthoDB" id="9895235at2"/>
<dbReference type="PROSITE" id="PS51257">
    <property type="entry name" value="PROKAR_LIPOPROTEIN"/>
    <property type="match status" value="1"/>
</dbReference>
<dbReference type="EMBL" id="MKIM01000024">
    <property type="protein sequence ID" value="OLP45542.1"/>
    <property type="molecule type" value="Genomic_DNA"/>
</dbReference>
<evidence type="ECO:0000313" key="2">
    <source>
        <dbReference type="Proteomes" id="UP000186894"/>
    </source>
</evidence>
<proteinExistence type="predicted"/>
<name>A0A1Q8ZTX7_9HYPH</name>
<dbReference type="AlphaFoldDB" id="A0A1Q8ZTX7"/>
<gene>
    <name evidence="1" type="ORF">BJF95_10185</name>
</gene>
<protein>
    <submittedName>
        <fullName evidence="1">Uncharacterized protein</fullName>
    </submittedName>
</protein>
<organism evidence="1 2">
    <name type="scientific">Rhizobium oryziradicis</name>
    <dbReference type="NCBI Taxonomy" id="1867956"/>
    <lineage>
        <taxon>Bacteria</taxon>
        <taxon>Pseudomonadati</taxon>
        <taxon>Pseudomonadota</taxon>
        <taxon>Alphaproteobacteria</taxon>
        <taxon>Hyphomicrobiales</taxon>
        <taxon>Rhizobiaceae</taxon>
        <taxon>Rhizobium/Agrobacterium group</taxon>
        <taxon>Rhizobium</taxon>
    </lineage>
</organism>